<keyword evidence="3" id="KW-1185">Reference proteome</keyword>
<name>A0ABW1Z7I8_9BACT</name>
<protein>
    <submittedName>
        <fullName evidence="2">Carboxypeptidase-like regulatory domain-containing protein</fullName>
    </submittedName>
</protein>
<gene>
    <name evidence="2" type="ORF">ACFQBQ_05455</name>
</gene>
<dbReference type="EMBL" id="JBHSWI010000001">
    <property type="protein sequence ID" value="MFC6645048.1"/>
    <property type="molecule type" value="Genomic_DNA"/>
</dbReference>
<feature type="compositionally biased region" description="Low complexity" evidence="1">
    <location>
        <begin position="160"/>
        <end position="172"/>
    </location>
</feature>
<dbReference type="SUPFAM" id="SSF49464">
    <property type="entry name" value="Carboxypeptidase regulatory domain-like"/>
    <property type="match status" value="1"/>
</dbReference>
<dbReference type="InterPro" id="IPR008969">
    <property type="entry name" value="CarboxyPept-like_regulatory"/>
</dbReference>
<reference evidence="3" key="1">
    <citation type="journal article" date="2019" name="Int. J. Syst. Evol. Microbiol.">
        <title>The Global Catalogue of Microorganisms (GCM) 10K type strain sequencing project: providing services to taxonomists for standard genome sequencing and annotation.</title>
        <authorList>
            <consortium name="The Broad Institute Genomics Platform"/>
            <consortium name="The Broad Institute Genome Sequencing Center for Infectious Disease"/>
            <person name="Wu L."/>
            <person name="Ma J."/>
        </authorList>
    </citation>
    <scope>NUCLEOTIDE SEQUENCE [LARGE SCALE GENOMIC DNA]</scope>
    <source>
        <strain evidence="3">CGMCC 1.16026</strain>
    </source>
</reference>
<comment type="caution">
    <text evidence="2">The sequence shown here is derived from an EMBL/GenBank/DDBJ whole genome shotgun (WGS) entry which is preliminary data.</text>
</comment>
<dbReference type="RefSeq" id="WP_263371446.1">
    <property type="nucleotide sequence ID" value="NZ_JAGSYD010000003.1"/>
</dbReference>
<evidence type="ECO:0000256" key="1">
    <source>
        <dbReference type="SAM" id="MobiDB-lite"/>
    </source>
</evidence>
<sequence>MTLGSLAQAQDKKEQHGRKWKPLPDLTHIVITVEKGYNGQPLQNAAVIFHATRGGENDGNLEVKTDPDGRAVLDLIEVGSHVTLQIIAPGFATYASEFDADAPNKEMLVKMLRPRAQVSMYENNDGKAATAKPGVQEHVAPKKPTATPAKPAASAPPPVTSTTPSTSTAPATGTQSEPKQ</sequence>
<feature type="region of interest" description="Disordered" evidence="1">
    <location>
        <begin position="126"/>
        <end position="180"/>
    </location>
</feature>
<feature type="compositionally biased region" description="Low complexity" evidence="1">
    <location>
        <begin position="142"/>
        <end position="153"/>
    </location>
</feature>
<accession>A0ABW1Z7I8</accession>
<evidence type="ECO:0000313" key="3">
    <source>
        <dbReference type="Proteomes" id="UP001596391"/>
    </source>
</evidence>
<evidence type="ECO:0000313" key="2">
    <source>
        <dbReference type="EMBL" id="MFC6645048.1"/>
    </source>
</evidence>
<organism evidence="2 3">
    <name type="scientific">Granulicella cerasi</name>
    <dbReference type="NCBI Taxonomy" id="741063"/>
    <lineage>
        <taxon>Bacteria</taxon>
        <taxon>Pseudomonadati</taxon>
        <taxon>Acidobacteriota</taxon>
        <taxon>Terriglobia</taxon>
        <taxon>Terriglobales</taxon>
        <taxon>Acidobacteriaceae</taxon>
        <taxon>Granulicella</taxon>
    </lineage>
</organism>
<proteinExistence type="predicted"/>
<dbReference type="Proteomes" id="UP001596391">
    <property type="component" value="Unassembled WGS sequence"/>
</dbReference>